<keyword evidence="1" id="KW-0472">Membrane</keyword>
<keyword evidence="3" id="KW-1185">Reference proteome</keyword>
<name>A0ABR4K657_9EURO</name>
<dbReference type="Pfam" id="PF17784">
    <property type="entry name" value="Sulfotransfer_4"/>
    <property type="match status" value="1"/>
</dbReference>
<organism evidence="2 3">
    <name type="scientific">Aspergillus pseudodeflectus</name>
    <dbReference type="NCBI Taxonomy" id="176178"/>
    <lineage>
        <taxon>Eukaryota</taxon>
        <taxon>Fungi</taxon>
        <taxon>Dikarya</taxon>
        <taxon>Ascomycota</taxon>
        <taxon>Pezizomycotina</taxon>
        <taxon>Eurotiomycetes</taxon>
        <taxon>Eurotiomycetidae</taxon>
        <taxon>Eurotiales</taxon>
        <taxon>Aspergillaceae</taxon>
        <taxon>Aspergillus</taxon>
        <taxon>Aspergillus subgen. Nidulantes</taxon>
    </lineage>
</organism>
<dbReference type="EMBL" id="JBFXLR010000028">
    <property type="protein sequence ID" value="KAL2847571.1"/>
    <property type="molecule type" value="Genomic_DNA"/>
</dbReference>
<protein>
    <recommendedName>
        <fullName evidence="4">P-loop containing nucleoside triphosphate hydrolase protein</fullName>
    </recommendedName>
</protein>
<dbReference type="InterPro" id="IPR027417">
    <property type="entry name" value="P-loop_NTPase"/>
</dbReference>
<dbReference type="RefSeq" id="XP_070897752.1">
    <property type="nucleotide sequence ID" value="XM_071045947.1"/>
</dbReference>
<feature type="transmembrane region" description="Helical" evidence="1">
    <location>
        <begin position="264"/>
        <end position="283"/>
    </location>
</feature>
<gene>
    <name evidence="2" type="ORF">BJX68DRAFT_267975</name>
</gene>
<evidence type="ECO:0000313" key="2">
    <source>
        <dbReference type="EMBL" id="KAL2847571.1"/>
    </source>
</evidence>
<keyword evidence="1" id="KW-0812">Transmembrane</keyword>
<proteinExistence type="predicted"/>
<dbReference type="Proteomes" id="UP001610444">
    <property type="component" value="Unassembled WGS sequence"/>
</dbReference>
<accession>A0ABR4K657</accession>
<dbReference type="PANTHER" id="PTHR36978:SF8">
    <property type="entry name" value="NAD DEPENDENT EPIMERASE_DEHYDRATASE"/>
    <property type="match status" value="1"/>
</dbReference>
<comment type="caution">
    <text evidence="2">The sequence shown here is derived from an EMBL/GenBank/DDBJ whole genome shotgun (WGS) entry which is preliminary data.</text>
</comment>
<dbReference type="SUPFAM" id="SSF52540">
    <property type="entry name" value="P-loop containing nucleoside triphosphate hydrolases"/>
    <property type="match status" value="1"/>
</dbReference>
<evidence type="ECO:0008006" key="4">
    <source>
        <dbReference type="Google" id="ProtNLM"/>
    </source>
</evidence>
<evidence type="ECO:0000313" key="3">
    <source>
        <dbReference type="Proteomes" id="UP001610444"/>
    </source>
</evidence>
<dbReference type="InterPro" id="IPR040632">
    <property type="entry name" value="Sulfotransfer_4"/>
</dbReference>
<evidence type="ECO:0000256" key="1">
    <source>
        <dbReference type="SAM" id="Phobius"/>
    </source>
</evidence>
<reference evidence="2 3" key="1">
    <citation type="submission" date="2024-07" db="EMBL/GenBank/DDBJ databases">
        <title>Section-level genome sequencing and comparative genomics of Aspergillus sections Usti and Cavernicolus.</title>
        <authorList>
            <consortium name="Lawrence Berkeley National Laboratory"/>
            <person name="Nybo J.L."/>
            <person name="Vesth T.C."/>
            <person name="Theobald S."/>
            <person name="Frisvad J.C."/>
            <person name="Larsen T.O."/>
            <person name="Kjaerboelling I."/>
            <person name="Rothschild-Mancinelli K."/>
            <person name="Lyhne E.K."/>
            <person name="Kogle M.E."/>
            <person name="Barry K."/>
            <person name="Clum A."/>
            <person name="Na H."/>
            <person name="Ledsgaard L."/>
            <person name="Lin J."/>
            <person name="Lipzen A."/>
            <person name="Kuo A."/>
            <person name="Riley R."/>
            <person name="Mondo S."/>
            <person name="LaButti K."/>
            <person name="Haridas S."/>
            <person name="Pangalinan J."/>
            <person name="Salamov A.A."/>
            <person name="Simmons B.A."/>
            <person name="Magnuson J.K."/>
            <person name="Chen J."/>
            <person name="Drula E."/>
            <person name="Henrissat B."/>
            <person name="Wiebenga A."/>
            <person name="Lubbers R.J."/>
            <person name="Gomes A.C."/>
            <person name="Macurrencykelacurrency M.R."/>
            <person name="Stajich J."/>
            <person name="Grigoriev I.V."/>
            <person name="Mortensen U.H."/>
            <person name="De vries R.P."/>
            <person name="Baker S.E."/>
            <person name="Andersen M.R."/>
        </authorList>
    </citation>
    <scope>NUCLEOTIDE SEQUENCE [LARGE SCALE GENOMIC DNA]</scope>
    <source>
        <strain evidence="2 3">CBS 756.74</strain>
    </source>
</reference>
<dbReference type="PANTHER" id="PTHR36978">
    <property type="entry name" value="P-LOOP CONTAINING NUCLEOTIDE TRIPHOSPHATE HYDROLASE"/>
    <property type="match status" value="1"/>
</dbReference>
<keyword evidence="1" id="KW-1133">Transmembrane helix</keyword>
<dbReference type="Gene3D" id="3.40.50.300">
    <property type="entry name" value="P-loop containing nucleotide triphosphate hydrolases"/>
    <property type="match status" value="1"/>
</dbReference>
<sequence length="284" mass="32249">MSWIPDPILHTLYGVRIPAPRPQRTKPMQILAVGISRSGTESLREALHILGFEHTHHGFDTILPPYDLEKIYLLLKRKYTPWSPELTSADFDTFLSGCVGVSDLHAAEFAPELISAYPDAKVILNTRRDLDAWYTSMEATMGYFDANQVDCDWVTSWFCAELFWVRQCMCRTLMPRFFRGSFAENGREVYKEHVEMVRALMKVRGEEGRLLEWSVEDGWGPLCEFLGKSVPEGIEFPSGNPPQAWAERIARTTEAYHRRAVRNMALFGAVVVGVFGVGVARWGG</sequence>
<dbReference type="GeneID" id="98161111"/>